<sequence>MSELTFNCIEEFFNNKIVEEPIVQIISIKDGGAKFGKKIVISDGVHFYERCCFEFGSVDDAEVEKLVVDAEANEYPIIKFLDWKFAQKTRVFVIQKFDIVAVGAPLVNETVQFDINNNVVNVRGFVRKRISDVQSAVETKKMKGSESPFVPICSLNTSMFGPYHFFCVILRKTVLVKSEKTPCVTLHVADDNKDDIKIVAYGDYAVLLNSTIVEEETYRFSGSSGSIRSANPQYCMTKSRYEIFYDRNSSMSISEKKIQMPELDVKTAKLIKLGELAMHDKDTVNAIVVVYNMNMETETGGVRKSVQKLRVLNCVDSDGTTCVLNVWNQEMKFFEKLKPPFVLVMKNVLVSKFKDTFSLSSTQFTYFYDGTNDPIYSELFEWFKANVAALNLPKIDMHCLKLDEELRVVKCVSSAAFKDNIKDLHFNVIGFVSNVSTDGNLYEKCAICHKKVHSENGKYKCDGCMKESDKHDLGIRIRFEVNDDTGIIVMIVFDEQAKSFFGIDAPTLKKLEEEDRECYERMLKSKLYSFVNVRARVRKEHFNGNTTFTYIVQSIAAVDAVQYQKCVIKGTEFLKSL</sequence>
<dbReference type="Proteomes" id="UP000887576">
    <property type="component" value="Unplaced"/>
</dbReference>
<protein>
    <submittedName>
        <fullName evidence="2">Replication factor A C-terminal domain-containing protein</fullName>
    </submittedName>
</protein>
<dbReference type="WBParaSite" id="JU765_v2.g12685.t1">
    <property type="protein sequence ID" value="JU765_v2.g12685.t1"/>
    <property type="gene ID" value="JU765_v2.g12685"/>
</dbReference>
<name>A0AC34Q487_9BILA</name>
<evidence type="ECO:0000313" key="1">
    <source>
        <dbReference type="Proteomes" id="UP000887576"/>
    </source>
</evidence>
<evidence type="ECO:0000313" key="2">
    <source>
        <dbReference type="WBParaSite" id="JU765_v2.g12685.t1"/>
    </source>
</evidence>
<organism evidence="1 2">
    <name type="scientific">Panagrolaimus sp. JU765</name>
    <dbReference type="NCBI Taxonomy" id="591449"/>
    <lineage>
        <taxon>Eukaryota</taxon>
        <taxon>Metazoa</taxon>
        <taxon>Ecdysozoa</taxon>
        <taxon>Nematoda</taxon>
        <taxon>Chromadorea</taxon>
        <taxon>Rhabditida</taxon>
        <taxon>Tylenchina</taxon>
        <taxon>Panagrolaimomorpha</taxon>
        <taxon>Panagrolaimoidea</taxon>
        <taxon>Panagrolaimidae</taxon>
        <taxon>Panagrolaimus</taxon>
    </lineage>
</organism>
<proteinExistence type="predicted"/>
<accession>A0AC34Q487</accession>
<reference evidence="2" key="1">
    <citation type="submission" date="2022-11" db="UniProtKB">
        <authorList>
            <consortium name="WormBaseParasite"/>
        </authorList>
    </citation>
    <scope>IDENTIFICATION</scope>
</reference>